<reference evidence="3" key="1">
    <citation type="submission" date="2025-08" db="UniProtKB">
        <authorList>
            <consortium name="RefSeq"/>
        </authorList>
    </citation>
    <scope>IDENTIFICATION</scope>
    <source>
        <tissue evidence="3">Whole sample</tissue>
    </source>
</reference>
<feature type="region of interest" description="Disordered" evidence="1">
    <location>
        <begin position="479"/>
        <end position="560"/>
    </location>
</feature>
<name>A0A8B8CBK3_CRAVI</name>
<dbReference type="RefSeq" id="XP_022313142.1">
    <property type="nucleotide sequence ID" value="XM_022457434.1"/>
</dbReference>
<dbReference type="Proteomes" id="UP000694844">
    <property type="component" value="Chromosome 2"/>
</dbReference>
<dbReference type="KEGG" id="cvn:111118120"/>
<evidence type="ECO:0000313" key="2">
    <source>
        <dbReference type="Proteomes" id="UP000694844"/>
    </source>
</evidence>
<dbReference type="OrthoDB" id="6155493at2759"/>
<organism evidence="2 3">
    <name type="scientific">Crassostrea virginica</name>
    <name type="common">Eastern oyster</name>
    <dbReference type="NCBI Taxonomy" id="6565"/>
    <lineage>
        <taxon>Eukaryota</taxon>
        <taxon>Metazoa</taxon>
        <taxon>Spiralia</taxon>
        <taxon>Lophotrochozoa</taxon>
        <taxon>Mollusca</taxon>
        <taxon>Bivalvia</taxon>
        <taxon>Autobranchia</taxon>
        <taxon>Pteriomorphia</taxon>
        <taxon>Ostreida</taxon>
        <taxon>Ostreoidea</taxon>
        <taxon>Ostreidae</taxon>
        <taxon>Crassostrea</taxon>
    </lineage>
</organism>
<feature type="compositionally biased region" description="Basic and acidic residues" evidence="1">
    <location>
        <begin position="525"/>
        <end position="541"/>
    </location>
</feature>
<feature type="region of interest" description="Disordered" evidence="1">
    <location>
        <begin position="587"/>
        <end position="629"/>
    </location>
</feature>
<evidence type="ECO:0000256" key="1">
    <source>
        <dbReference type="SAM" id="MobiDB-lite"/>
    </source>
</evidence>
<feature type="region of interest" description="Disordered" evidence="1">
    <location>
        <begin position="181"/>
        <end position="222"/>
    </location>
</feature>
<dbReference type="GeneID" id="111118120"/>
<evidence type="ECO:0000313" key="3">
    <source>
        <dbReference type="RefSeq" id="XP_022313142.1"/>
    </source>
</evidence>
<keyword evidence="2" id="KW-1185">Reference proteome</keyword>
<protein>
    <submittedName>
        <fullName evidence="3">Uncharacterized protein LOC111118120 isoform X1</fullName>
    </submittedName>
</protein>
<dbReference type="AlphaFoldDB" id="A0A8B8CBK3"/>
<gene>
    <name evidence="3" type="primary">LOC111118120</name>
</gene>
<feature type="compositionally biased region" description="Polar residues" evidence="1">
    <location>
        <begin position="587"/>
        <end position="626"/>
    </location>
</feature>
<feature type="compositionally biased region" description="Basic residues" evidence="1">
    <location>
        <begin position="54"/>
        <end position="63"/>
    </location>
</feature>
<feature type="region of interest" description="Disordered" evidence="1">
    <location>
        <begin position="38"/>
        <end position="63"/>
    </location>
</feature>
<feature type="compositionally biased region" description="Polar residues" evidence="1">
    <location>
        <begin position="491"/>
        <end position="502"/>
    </location>
</feature>
<feature type="compositionally biased region" description="Polar residues" evidence="1">
    <location>
        <begin position="202"/>
        <end position="214"/>
    </location>
</feature>
<sequence>MDVPTTDGKTNSSPDRGQQMTLEDIMDILAMALQSNQRLATNRQGSGEEEGRRGVRHGNIKKPKKLLSERFGSISKFASTNENPCGTNIRPMNQELMDFETRMLKRKYNNLKVSVQLEGIKDPNQAAPGFTFKNGPYSLSNQSNEENGSHMGFYNERFRNECNSHDATPKTENFGRYTSVPTSHHHHQGNETMSKDPIADGKQSQKNMEHNMSPTHKESSIGKTHDALKRPFFYAEQNCVPLKKRYMDFELQQTKENDLLTGSKNKKDAFIAKFNVCCSKLQQGASTPSSTTSEQYGADSSMLFEGRTLLKGGVMPRHIPKNVVQRDDKELPSDPRLLKPDYGMQNLIVEYKVLLWHKDWLFDYTKELLAKRRSEQTNREHKRVNFVESRNGTKDDIWKKEFGNHKSTQKMNKKYEAKMQEKTNNTDSLARESSVMDRQKANDLETSVSRLIENVRSGACSKANKQCFEYEHSHIRKDITHKTDPRLKKGTPQQFDANSRKNNTNRRENNDYVGGSSLKASLVKNRNEQRQSKFPNYDRKQKYSTKSSLDRDILSRGKTGAVLRENEKRTSPNFSSGKEVYQTVSTSNMHSTYNNKELSPIYQGNKNCNQYQNHLPRSQNGNSDLSSKGKDIGMDIYPQFCREHWY</sequence>
<proteinExistence type="predicted"/>
<feature type="region of interest" description="Disordered" evidence="1">
    <location>
        <begin position="419"/>
        <end position="442"/>
    </location>
</feature>
<accession>A0A8B8CBK3</accession>